<dbReference type="Gene3D" id="6.10.250.1120">
    <property type="match status" value="1"/>
</dbReference>
<proteinExistence type="predicted"/>
<protein>
    <submittedName>
        <fullName evidence="4">Hydrolase, NUDIX family</fullName>
    </submittedName>
</protein>
<name>G4ME26_9BURK</name>
<dbReference type="Gene3D" id="3.90.79.10">
    <property type="entry name" value="Nucleoside Triphosphate Pyrophosphohydrolase"/>
    <property type="match status" value="1"/>
</dbReference>
<feature type="domain" description="Nudix hydrolase" evidence="3">
    <location>
        <begin position="67"/>
        <end position="195"/>
    </location>
</feature>
<evidence type="ECO:0000259" key="3">
    <source>
        <dbReference type="PROSITE" id="PS51462"/>
    </source>
</evidence>
<keyword evidence="2 4" id="KW-0378">Hydrolase</keyword>
<dbReference type="PANTHER" id="PTHR43046">
    <property type="entry name" value="GDP-MANNOSE MANNOSYL HYDROLASE"/>
    <property type="match status" value="1"/>
</dbReference>
<dbReference type="HOGENOM" id="CLU_082381_1_0_4"/>
<organism evidence="4 5">
    <name type="scientific">Candidatus Paraburkholderia kirkii UZHbot1</name>
    <dbReference type="NCBI Taxonomy" id="1055526"/>
    <lineage>
        <taxon>Bacteria</taxon>
        <taxon>Pseudomonadati</taxon>
        <taxon>Pseudomonadota</taxon>
        <taxon>Betaproteobacteria</taxon>
        <taxon>Burkholderiales</taxon>
        <taxon>Burkholderiaceae</taxon>
        <taxon>Paraburkholderia</taxon>
    </lineage>
</organism>
<evidence type="ECO:0000256" key="2">
    <source>
        <dbReference type="ARBA" id="ARBA00022801"/>
    </source>
</evidence>
<reference evidence="4 5" key="2">
    <citation type="submission" date="2011-10" db="EMBL/GenBank/DDBJ databases">
        <title>Draft genome sequence of Candidatus Burkholderia kirkii.</title>
        <authorList>
            <person name="Carlier A.L."/>
            <person name="Eberl L."/>
        </authorList>
    </citation>
    <scope>NUCLEOTIDE SEQUENCE [LARGE SCALE GENOMIC DNA]</scope>
    <source>
        <strain evidence="4 5">UZHbot1</strain>
    </source>
</reference>
<dbReference type="AlphaFoldDB" id="G4ME26"/>
<dbReference type="GO" id="GO:0016787">
    <property type="term" value="F:hydrolase activity"/>
    <property type="evidence" value="ECO:0007669"/>
    <property type="project" value="UniProtKB-KW"/>
</dbReference>
<accession>G4ME26</accession>
<dbReference type="InterPro" id="IPR000086">
    <property type="entry name" value="NUDIX_hydrolase_dom"/>
</dbReference>
<dbReference type="Pfam" id="PF00293">
    <property type="entry name" value="NUDIX"/>
    <property type="match status" value="1"/>
</dbReference>
<dbReference type="Pfam" id="PF12535">
    <property type="entry name" value="Nudix_N"/>
    <property type="match status" value="1"/>
</dbReference>
<dbReference type="CDD" id="cd04672">
    <property type="entry name" value="NUDIX_CDP-Chase_like"/>
    <property type="match status" value="1"/>
</dbReference>
<dbReference type="EMBL" id="CAFE01000214">
    <property type="protein sequence ID" value="CCD39405.1"/>
    <property type="molecule type" value="Genomic_DNA"/>
</dbReference>
<dbReference type="STRING" id="1055526.BKIR_c48_3606"/>
<evidence type="ECO:0000313" key="4">
    <source>
        <dbReference type="EMBL" id="CCD39405.1"/>
    </source>
</evidence>
<gene>
    <name evidence="4" type="ORF">BKIR_c48_3606</name>
</gene>
<sequence>MSDTQWLSWTRELQAIAQTGLTFADNPYDIERYERLRTLASEMMASATGTPIPLIEALFEGESGYATPKVDVRGAVFNSQGDILMVRELADNGRWTLPGGWADVNFTAAENVVKEVREESGFEVLVRKLAAVWDRTRQGHPDRVFSCCKLFFICDIIGGEAATSVETSEVKWFSEGALPDDLSLARVLPGQLRRVFVHARNRQLPTEYD</sequence>
<dbReference type="BioCyc" id="CBUR1055526:G10QW-256-MONOMER"/>
<reference evidence="4 5" key="1">
    <citation type="submission" date="2011-09" db="EMBL/GenBank/DDBJ databases">
        <authorList>
            <person name="Carlier A."/>
        </authorList>
    </citation>
    <scope>NUCLEOTIDE SEQUENCE [LARGE SCALE GENOMIC DNA]</scope>
    <source>
        <strain evidence="4 5">UZHbot1</strain>
    </source>
</reference>
<comment type="caution">
    <text evidence="4">The sequence shown here is derived from an EMBL/GenBank/DDBJ whole genome shotgun (WGS) entry which is preliminary data.</text>
</comment>
<dbReference type="PROSITE" id="PS51462">
    <property type="entry name" value="NUDIX"/>
    <property type="match status" value="1"/>
</dbReference>
<dbReference type="SUPFAM" id="SSF55811">
    <property type="entry name" value="Nudix"/>
    <property type="match status" value="1"/>
</dbReference>
<comment type="cofactor">
    <cofactor evidence="1">
        <name>Mg(2+)</name>
        <dbReference type="ChEBI" id="CHEBI:18420"/>
    </cofactor>
</comment>
<dbReference type="InterPro" id="IPR015797">
    <property type="entry name" value="NUDIX_hydrolase-like_dom_sf"/>
</dbReference>
<dbReference type="Proteomes" id="UP000003511">
    <property type="component" value="Unassembled WGS sequence"/>
</dbReference>
<evidence type="ECO:0000256" key="1">
    <source>
        <dbReference type="ARBA" id="ARBA00001946"/>
    </source>
</evidence>
<dbReference type="InterPro" id="IPR059176">
    <property type="entry name" value="UDP-X_N"/>
</dbReference>
<keyword evidence="5" id="KW-1185">Reference proteome</keyword>
<evidence type="ECO:0000313" key="5">
    <source>
        <dbReference type="Proteomes" id="UP000003511"/>
    </source>
</evidence>
<dbReference type="PANTHER" id="PTHR43046:SF16">
    <property type="entry name" value="ADP-RIBOSE PYROPHOSPHATASE YJHB-RELATED"/>
    <property type="match status" value="1"/>
</dbReference>